<evidence type="ECO:0000256" key="1">
    <source>
        <dbReference type="ARBA" id="ARBA00001946"/>
    </source>
</evidence>
<dbReference type="EMBL" id="CP031078">
    <property type="protein sequence ID" value="AYF00240.1"/>
    <property type="molecule type" value="Genomic_DNA"/>
</dbReference>
<sequence>MKIREIHVYAHDLLVKKGPYVISSSTVWALDTTLVRIVAEDGTEGWGETCPVGPTYAEAHAAGARAALIQMAPGLIGADLWPVALHRRMDGLLNGHNYAKAAIDIAAHDLIGKRLGVRVCDLMGGGAVQDVPTYYSMGVGDPDEVARIAGERVAEGYTRLQVKLGNRPVETDIEALRKVWEVIRGTGARLAADGNRAWNTRDVIRISRECPEIPFVFEQPCNSIEELATVRPLVRHGIYMDENGVSLDTAITAAGTRLVDGFGMKVTRIGGLHPMRAFRDICAARNLPHTSDDAWGGDVIAAACAHLGATVRPNLNEGAWIAAPYIDGHYDRANGIVIRGGTIRLPDGPGLGVVPDKDMFGDPVASF</sequence>
<dbReference type="Pfam" id="PF02746">
    <property type="entry name" value="MR_MLE_N"/>
    <property type="match status" value="1"/>
</dbReference>
<comment type="similarity">
    <text evidence="2">Belongs to the mandelate racemase/muconate lactonizing enzyme family.</text>
</comment>
<dbReference type="Gene3D" id="3.30.390.10">
    <property type="entry name" value="Enolase-like, N-terminal domain"/>
    <property type="match status" value="1"/>
</dbReference>
<accession>A0A386UJ91</accession>
<dbReference type="InterPro" id="IPR029017">
    <property type="entry name" value="Enolase-like_N"/>
</dbReference>
<dbReference type="GO" id="GO:0016855">
    <property type="term" value="F:racemase and epimerase activity, acting on amino acids and derivatives"/>
    <property type="evidence" value="ECO:0007669"/>
    <property type="project" value="InterPro"/>
</dbReference>
<dbReference type="InterPro" id="IPR013342">
    <property type="entry name" value="Mandelate_racemase_C"/>
</dbReference>
<dbReference type="GO" id="GO:0046872">
    <property type="term" value="F:metal ion binding"/>
    <property type="evidence" value="ECO:0007669"/>
    <property type="project" value="UniProtKB-KW"/>
</dbReference>
<dbReference type="SUPFAM" id="SSF51604">
    <property type="entry name" value="Enolase C-terminal domain-like"/>
    <property type="match status" value="1"/>
</dbReference>
<comment type="cofactor">
    <cofactor evidence="1">
        <name>Mg(2+)</name>
        <dbReference type="ChEBI" id="CHEBI:18420"/>
    </cofactor>
</comment>
<organism evidence="6 7">
    <name type="scientific">Paracoccus yeei</name>
    <dbReference type="NCBI Taxonomy" id="147645"/>
    <lineage>
        <taxon>Bacteria</taxon>
        <taxon>Pseudomonadati</taxon>
        <taxon>Pseudomonadota</taxon>
        <taxon>Alphaproteobacteria</taxon>
        <taxon>Rhodobacterales</taxon>
        <taxon>Paracoccaceae</taxon>
        <taxon>Paracoccus</taxon>
    </lineage>
</organism>
<evidence type="ECO:0000256" key="4">
    <source>
        <dbReference type="ARBA" id="ARBA00022842"/>
    </source>
</evidence>
<name>A0A386UJ91_9RHOB</name>
<dbReference type="SFLD" id="SFLDG00180">
    <property type="entry name" value="muconate_cycloisomerase"/>
    <property type="match status" value="1"/>
</dbReference>
<evidence type="ECO:0000256" key="3">
    <source>
        <dbReference type="ARBA" id="ARBA00022723"/>
    </source>
</evidence>
<reference evidence="7" key="1">
    <citation type="submission" date="2018-07" db="EMBL/GenBank/DDBJ databases">
        <title>Genome Structure of the Opportunistic Pathogen Paracoccus yeei (Alphaproteobacteria) and Identification of Putative Virulence Factors.</title>
        <authorList>
            <person name="Lasek R."/>
            <person name="Szuplewska M."/>
            <person name="Mitura M."/>
            <person name="Decewicz P."/>
            <person name="Chmielowska C."/>
            <person name="Pawlot A."/>
            <person name="Sentkowska D."/>
            <person name="Czarnecki J."/>
            <person name="Bartosik D."/>
        </authorList>
    </citation>
    <scope>NUCLEOTIDE SEQUENCE [LARGE SCALE GENOMIC DNA]</scope>
    <source>
        <strain evidence="7">CCUG 32053</strain>
    </source>
</reference>
<dbReference type="SFLD" id="SFLDS00001">
    <property type="entry name" value="Enolase"/>
    <property type="match status" value="1"/>
</dbReference>
<keyword evidence="4" id="KW-0460">Magnesium</keyword>
<evidence type="ECO:0000259" key="5">
    <source>
        <dbReference type="SMART" id="SM00922"/>
    </source>
</evidence>
<proteinExistence type="inferred from homology"/>
<dbReference type="SMART" id="SM00922">
    <property type="entry name" value="MR_MLE"/>
    <property type="match status" value="1"/>
</dbReference>
<dbReference type="SFLD" id="SFLDF00556">
    <property type="entry name" value="4R-hydroxyproline_betaine_2-ep"/>
    <property type="match status" value="1"/>
</dbReference>
<dbReference type="GO" id="GO:0006579">
    <property type="term" value="P:amino-acid betaine catabolic process"/>
    <property type="evidence" value="ECO:0007669"/>
    <property type="project" value="InterPro"/>
</dbReference>
<dbReference type="Pfam" id="PF13378">
    <property type="entry name" value="MR_MLE_C"/>
    <property type="match status" value="1"/>
</dbReference>
<dbReference type="Gene3D" id="3.20.20.120">
    <property type="entry name" value="Enolase-like C-terminal domain"/>
    <property type="match status" value="1"/>
</dbReference>
<dbReference type="PANTHER" id="PTHR48080">
    <property type="entry name" value="D-GALACTONATE DEHYDRATASE-RELATED"/>
    <property type="match status" value="1"/>
</dbReference>
<dbReference type="SUPFAM" id="SSF54826">
    <property type="entry name" value="Enolase N-terminal domain-like"/>
    <property type="match status" value="1"/>
</dbReference>
<dbReference type="InterPro" id="IPR034593">
    <property type="entry name" value="DgoD-like"/>
</dbReference>
<keyword evidence="3" id="KW-0479">Metal-binding</keyword>
<dbReference type="Proteomes" id="UP000272010">
    <property type="component" value="Chromosome"/>
</dbReference>
<dbReference type="FunFam" id="3.30.390.10:FF:000009">
    <property type="entry name" value="Hydrophobic dipeptide epimerase"/>
    <property type="match status" value="1"/>
</dbReference>
<gene>
    <name evidence="6" type="ORF">PY32053_00563</name>
</gene>
<evidence type="ECO:0000313" key="6">
    <source>
        <dbReference type="EMBL" id="AYF00240.1"/>
    </source>
</evidence>
<dbReference type="InterPro" id="IPR029065">
    <property type="entry name" value="Enolase_C-like"/>
</dbReference>
<protein>
    <submittedName>
        <fullName evidence="6">Mandelate racemase</fullName>
    </submittedName>
</protein>
<dbReference type="InterPro" id="IPR013341">
    <property type="entry name" value="Mandelate_racemase_N_dom"/>
</dbReference>
<evidence type="ECO:0000256" key="2">
    <source>
        <dbReference type="ARBA" id="ARBA00008031"/>
    </source>
</evidence>
<evidence type="ECO:0000313" key="7">
    <source>
        <dbReference type="Proteomes" id="UP000272010"/>
    </source>
</evidence>
<dbReference type="AlphaFoldDB" id="A0A386UJ91"/>
<dbReference type="InterPro" id="IPR034622">
    <property type="entry name" value="4R-hPro_betaine_2-epimerase"/>
</dbReference>
<dbReference type="InterPro" id="IPR036849">
    <property type="entry name" value="Enolase-like_C_sf"/>
</dbReference>
<feature type="domain" description="Mandelate racemase/muconate lactonizing enzyme C-terminal" evidence="5">
    <location>
        <begin position="142"/>
        <end position="237"/>
    </location>
</feature>
<dbReference type="RefSeq" id="WP_120440512.1">
    <property type="nucleotide sequence ID" value="NZ_CP031078.1"/>
</dbReference>